<accession>W1QLE4</accession>
<evidence type="ECO:0000313" key="2">
    <source>
        <dbReference type="EMBL" id="ESX02066.1"/>
    </source>
</evidence>
<dbReference type="GeneID" id="25774249"/>
<keyword evidence="3" id="KW-1185">Reference proteome</keyword>
<dbReference type="EMBL" id="AEOI02000004">
    <property type="protein sequence ID" value="ESX02066.1"/>
    <property type="molecule type" value="Genomic_DNA"/>
</dbReference>
<gene>
    <name evidence="2" type="ORF">HPODL_04826</name>
</gene>
<comment type="caution">
    <text evidence="2">The sequence shown here is derived from an EMBL/GenBank/DDBJ whole genome shotgun (WGS) entry which is preliminary data.</text>
</comment>
<sequence length="390" mass="43507">MIEVDHTSRSDSSYDTVASEMLADNRKALINDAQSVSSSKYDQSVHALHTHKKTTSSVTTIFDNPYLRSRSSMRSSKHVTLTSTWGVDGSQSVRNSQLLQQLMEGYESAPSSHSNLARNKSTASSKSAVAPFEPSRQSSLRRQLTTRSVKSTGTLRRSNAVKRKVGWLTMLRQLVRKFKRRTAQKWRNIRQRRVFGGRKKHTKTESITISLPITRPETPQLNRTNTVQKLSRPSSVTDSQRKAAMDRLIRKSQENLIDPGHDDLIALWTSYLKSTVAKRIHLKLSIAQLAKPTATHARKESLLDSILSDYVSTDDSDSNSMASDWSSISTAESSAMDEREMADYIGCKDSIFSSESTTPIIVRQSSVAFSFAPSVLSKPEISGRGEIFST</sequence>
<proteinExistence type="predicted"/>
<dbReference type="KEGG" id="opa:HPODL_04826"/>
<dbReference type="Proteomes" id="UP000008673">
    <property type="component" value="Unassembled WGS sequence"/>
</dbReference>
<organism evidence="2 3">
    <name type="scientific">Ogataea parapolymorpha (strain ATCC 26012 / BCRC 20466 / JCM 22074 / NRRL Y-7560 / DL-1)</name>
    <name type="common">Yeast</name>
    <name type="synonym">Hansenula polymorpha</name>
    <dbReference type="NCBI Taxonomy" id="871575"/>
    <lineage>
        <taxon>Eukaryota</taxon>
        <taxon>Fungi</taxon>
        <taxon>Dikarya</taxon>
        <taxon>Ascomycota</taxon>
        <taxon>Saccharomycotina</taxon>
        <taxon>Pichiomycetes</taxon>
        <taxon>Pichiales</taxon>
        <taxon>Pichiaceae</taxon>
        <taxon>Ogataea</taxon>
    </lineage>
</organism>
<reference evidence="2 3" key="1">
    <citation type="journal article" date="2013" name="BMC Genomics">
        <title>Genome sequence and analysis of methylotrophic yeast Hansenula polymorpha DL1.</title>
        <authorList>
            <person name="Ravin N.V."/>
            <person name="Eldarov M.A."/>
            <person name="Kadnikov V.V."/>
            <person name="Beletsky A.V."/>
            <person name="Schneider J."/>
            <person name="Mardanova E.S."/>
            <person name="Smekalova E.M."/>
            <person name="Zvereva M.I."/>
            <person name="Dontsova O.A."/>
            <person name="Mardanov A.V."/>
            <person name="Skryabin K.G."/>
        </authorList>
    </citation>
    <scope>NUCLEOTIDE SEQUENCE [LARGE SCALE GENOMIC DNA]</scope>
    <source>
        <strain evidence="3">ATCC 26012 / BCRC 20466 / JCM 22074 / NRRL Y-7560 / DL-1</strain>
    </source>
</reference>
<dbReference type="OrthoDB" id="3994461at2759"/>
<feature type="region of interest" description="Disordered" evidence="1">
    <location>
        <begin position="104"/>
        <end position="157"/>
    </location>
</feature>
<evidence type="ECO:0000313" key="3">
    <source>
        <dbReference type="Proteomes" id="UP000008673"/>
    </source>
</evidence>
<dbReference type="RefSeq" id="XP_013936652.1">
    <property type="nucleotide sequence ID" value="XM_014081177.1"/>
</dbReference>
<name>W1QLE4_OGAPD</name>
<feature type="compositionally biased region" description="Polar residues" evidence="1">
    <location>
        <begin position="109"/>
        <end position="127"/>
    </location>
</feature>
<feature type="compositionally biased region" description="Polar residues" evidence="1">
    <location>
        <begin position="135"/>
        <end position="157"/>
    </location>
</feature>
<dbReference type="AlphaFoldDB" id="W1QLE4"/>
<evidence type="ECO:0000256" key="1">
    <source>
        <dbReference type="SAM" id="MobiDB-lite"/>
    </source>
</evidence>
<dbReference type="HOGENOM" id="CLU_708039_0_0_1"/>
<protein>
    <submittedName>
        <fullName evidence="2">Uncharacterized protein</fullName>
    </submittedName>
</protein>